<dbReference type="Proteomes" id="UP000032068">
    <property type="component" value="Unassembled WGS sequence"/>
</dbReference>
<proteinExistence type="predicted"/>
<name>A0A0D0IV68_9PSED</name>
<protein>
    <submittedName>
        <fullName evidence="1">Uncharacterized protein</fullName>
    </submittedName>
</protein>
<reference evidence="1 2" key="1">
    <citation type="submission" date="2014-12" db="EMBL/GenBank/DDBJ databases">
        <title>16Stimator: statistical estimation of ribosomal gene copy numbers from draft genome assemblies.</title>
        <authorList>
            <person name="Perisin M.A."/>
            <person name="Vetter M."/>
            <person name="Gilbert J.A."/>
            <person name="Bergelson J."/>
        </authorList>
    </citation>
    <scope>NUCLEOTIDE SEQUENCE [LARGE SCALE GENOMIC DNA]</scope>
    <source>
        <strain evidence="1 2">MEJ086</strain>
    </source>
</reference>
<sequence>MLASSQISMDVKKFSENFSLQQKKVLKAAFDSNTDLMNIAARIGWSLEAQAELHEWLMSLEDWRLEKFGQIVVGGHIYKFDALSYLLGPVSKFMSEFEGEKLGGVTSFVSCIWIEGQPLTSIRDRQKNKNLGELVRIIYSKVQYLLPWALYGVAELLSYEAKRRKIKIQGGVRDLSVLAAEGVPNFDALQLVMGLGLERVDATRIAAAYSSNNEGRRRTTDIVGFFKGLEAKDLFRIVRGNDRRRLDPDIYGIWQKVNGKA</sequence>
<gene>
    <name evidence="1" type="ORF">RU08_19585</name>
</gene>
<dbReference type="AlphaFoldDB" id="A0A0D0IV68"/>
<evidence type="ECO:0000313" key="2">
    <source>
        <dbReference type="Proteomes" id="UP000032068"/>
    </source>
</evidence>
<evidence type="ECO:0000313" key="1">
    <source>
        <dbReference type="EMBL" id="KIP97052.1"/>
    </source>
</evidence>
<dbReference type="EMBL" id="JXQW01000061">
    <property type="protein sequence ID" value="KIP97052.1"/>
    <property type="molecule type" value="Genomic_DNA"/>
</dbReference>
<comment type="caution">
    <text evidence="1">The sequence shown here is derived from an EMBL/GenBank/DDBJ whole genome shotgun (WGS) entry which is preliminary data.</text>
</comment>
<organism evidence="1 2">
    <name type="scientific">Pseudomonas fulva</name>
    <dbReference type="NCBI Taxonomy" id="47880"/>
    <lineage>
        <taxon>Bacteria</taxon>
        <taxon>Pseudomonadati</taxon>
        <taxon>Pseudomonadota</taxon>
        <taxon>Gammaproteobacteria</taxon>
        <taxon>Pseudomonadales</taxon>
        <taxon>Pseudomonadaceae</taxon>
        <taxon>Pseudomonas</taxon>
    </lineage>
</organism>
<accession>A0A0D0IV68</accession>